<evidence type="ECO:0000256" key="1">
    <source>
        <dbReference type="ARBA" id="ARBA00022714"/>
    </source>
</evidence>
<keyword evidence="4" id="KW-0411">Iron-sulfur</keyword>
<evidence type="ECO:0000256" key="3">
    <source>
        <dbReference type="ARBA" id="ARBA00023004"/>
    </source>
</evidence>
<dbReference type="InterPro" id="IPR010693">
    <property type="entry name" value="Divergent_4Fe-4S_mono-cluster"/>
</dbReference>
<dbReference type="Proteomes" id="UP000295706">
    <property type="component" value="Unassembled WGS sequence"/>
</dbReference>
<dbReference type="RefSeq" id="WP_132116876.1">
    <property type="nucleotide sequence ID" value="NZ_SMJU01000005.1"/>
</dbReference>
<comment type="caution">
    <text evidence="6">The sequence shown here is derived from an EMBL/GenBank/DDBJ whole genome shotgun (WGS) entry which is preliminary data.</text>
</comment>
<dbReference type="GO" id="GO:0046872">
    <property type="term" value="F:metal ion binding"/>
    <property type="evidence" value="ECO:0007669"/>
    <property type="project" value="UniProtKB-KW"/>
</dbReference>
<dbReference type="EMBL" id="SMJU01000005">
    <property type="protein sequence ID" value="TDB65972.1"/>
    <property type="molecule type" value="Genomic_DNA"/>
</dbReference>
<dbReference type="OrthoDB" id="9795032at2"/>
<protein>
    <recommendedName>
        <fullName evidence="5">Iron-binding zinc finger CDGSH type domain-containing protein</fullName>
    </recommendedName>
</protein>
<evidence type="ECO:0000313" key="6">
    <source>
        <dbReference type="EMBL" id="TDB65972.1"/>
    </source>
</evidence>
<dbReference type="GO" id="GO:0051537">
    <property type="term" value="F:2 iron, 2 sulfur cluster binding"/>
    <property type="evidence" value="ECO:0007669"/>
    <property type="project" value="UniProtKB-KW"/>
</dbReference>
<keyword evidence="1" id="KW-0001">2Fe-2S</keyword>
<sequence length="144" mass="15729">MIDHSLRKEYDNGEIVVVWQPSKCIHSANCFRGLPAVFDPLKRPWVNIHGSDTENIVAQVSRCPSGALSYMRKDAEPEPERTATNSTTVEVLPKGPLLVHGDLTIITSDKTGHTKSGTTAFCRCGHSANKPYCDGSHQHAGFQG</sequence>
<dbReference type="AlphaFoldDB" id="A0A4R4KGC7"/>
<evidence type="ECO:0000256" key="2">
    <source>
        <dbReference type="ARBA" id="ARBA00022723"/>
    </source>
</evidence>
<gene>
    <name evidence="6" type="ORF">EZE20_09425</name>
</gene>
<accession>A0A4R4KGC7</accession>
<keyword evidence="3" id="KW-0408">Iron</keyword>
<evidence type="ECO:0000256" key="4">
    <source>
        <dbReference type="ARBA" id="ARBA00023014"/>
    </source>
</evidence>
<proteinExistence type="predicted"/>
<organism evidence="6 7">
    <name type="scientific">Arundinibacter roseus</name>
    <dbReference type="NCBI Taxonomy" id="2070510"/>
    <lineage>
        <taxon>Bacteria</taxon>
        <taxon>Pseudomonadati</taxon>
        <taxon>Bacteroidota</taxon>
        <taxon>Cytophagia</taxon>
        <taxon>Cytophagales</taxon>
        <taxon>Spirosomataceae</taxon>
        <taxon>Arundinibacter</taxon>
    </lineage>
</organism>
<keyword evidence="2" id="KW-0479">Metal-binding</keyword>
<keyword evidence="7" id="KW-1185">Reference proteome</keyword>
<evidence type="ECO:0000313" key="7">
    <source>
        <dbReference type="Proteomes" id="UP000295706"/>
    </source>
</evidence>
<dbReference type="InterPro" id="IPR042216">
    <property type="entry name" value="MitoNEET_CISD"/>
</dbReference>
<dbReference type="Gene3D" id="3.40.5.90">
    <property type="entry name" value="CDGSH iron-sulfur domain, mitoNEET-type"/>
    <property type="match status" value="1"/>
</dbReference>
<dbReference type="InterPro" id="IPR018967">
    <property type="entry name" value="FeS-contain_CDGSH-typ"/>
</dbReference>
<dbReference type="Pfam" id="PF06902">
    <property type="entry name" value="Fer4_19"/>
    <property type="match status" value="1"/>
</dbReference>
<dbReference type="SMART" id="SM00704">
    <property type="entry name" value="ZnF_CDGSH"/>
    <property type="match status" value="1"/>
</dbReference>
<dbReference type="GO" id="GO:0005737">
    <property type="term" value="C:cytoplasm"/>
    <property type="evidence" value="ECO:0007669"/>
    <property type="project" value="UniProtKB-ARBA"/>
</dbReference>
<reference evidence="6 7" key="1">
    <citation type="submission" date="2019-02" db="EMBL/GenBank/DDBJ databases">
        <title>Arundinibacter roseus gen. nov., sp. nov., a new member of the family Cytophagaceae.</title>
        <authorList>
            <person name="Szuroczki S."/>
            <person name="Khayer B."/>
            <person name="Sproer C."/>
            <person name="Toumi M."/>
            <person name="Szabo A."/>
            <person name="Felfoldi T."/>
            <person name="Schumann P."/>
            <person name="Toth E."/>
        </authorList>
    </citation>
    <scope>NUCLEOTIDE SEQUENCE [LARGE SCALE GENOMIC DNA]</scope>
    <source>
        <strain evidence="6 7">DMA-k-7a</strain>
    </source>
</reference>
<dbReference type="Pfam" id="PF09360">
    <property type="entry name" value="zf-CDGSH"/>
    <property type="match status" value="1"/>
</dbReference>
<evidence type="ECO:0000259" key="5">
    <source>
        <dbReference type="SMART" id="SM00704"/>
    </source>
</evidence>
<name>A0A4R4KGC7_9BACT</name>
<feature type="domain" description="Iron-binding zinc finger CDGSH type" evidence="5">
    <location>
        <begin position="94"/>
        <end position="143"/>
    </location>
</feature>